<evidence type="ECO:0000256" key="1">
    <source>
        <dbReference type="ARBA" id="ARBA00004377"/>
    </source>
</evidence>
<feature type="domain" description="General secretion pathway GspH" evidence="11">
    <location>
        <begin position="34"/>
        <end position="145"/>
    </location>
</feature>
<evidence type="ECO:0000256" key="9">
    <source>
        <dbReference type="ARBA" id="ARBA00025772"/>
    </source>
</evidence>
<reference evidence="12 13" key="1">
    <citation type="submission" date="2020-10" db="EMBL/GenBank/DDBJ databases">
        <title>Phylogeny of dyella-like bacteria.</title>
        <authorList>
            <person name="Fu J."/>
        </authorList>
    </citation>
    <scope>NUCLEOTIDE SEQUENCE [LARGE SCALE GENOMIC DNA]</scope>
    <source>
        <strain evidence="12 13">Gsoil3046</strain>
    </source>
</reference>
<evidence type="ECO:0000256" key="6">
    <source>
        <dbReference type="ARBA" id="ARBA00022692"/>
    </source>
</evidence>
<keyword evidence="3" id="KW-1003">Cell membrane</keyword>
<evidence type="ECO:0000256" key="7">
    <source>
        <dbReference type="ARBA" id="ARBA00022989"/>
    </source>
</evidence>
<evidence type="ECO:0000256" key="4">
    <source>
        <dbReference type="ARBA" id="ARBA00022481"/>
    </source>
</evidence>
<evidence type="ECO:0000313" key="13">
    <source>
        <dbReference type="Proteomes" id="UP001620460"/>
    </source>
</evidence>
<keyword evidence="8" id="KW-0472">Membrane</keyword>
<dbReference type="Gene3D" id="3.55.40.10">
    <property type="entry name" value="minor pseudopilin epsh domain"/>
    <property type="match status" value="1"/>
</dbReference>
<evidence type="ECO:0000256" key="2">
    <source>
        <dbReference type="ARBA" id="ARBA00021549"/>
    </source>
</evidence>
<evidence type="ECO:0000313" key="12">
    <source>
        <dbReference type="EMBL" id="MFK2903272.1"/>
    </source>
</evidence>
<evidence type="ECO:0000259" key="11">
    <source>
        <dbReference type="Pfam" id="PF12019"/>
    </source>
</evidence>
<keyword evidence="7" id="KW-1133">Transmembrane helix</keyword>
<proteinExistence type="inferred from homology"/>
<keyword evidence="6" id="KW-0812">Transmembrane</keyword>
<evidence type="ECO:0000256" key="10">
    <source>
        <dbReference type="ARBA" id="ARBA00030775"/>
    </source>
</evidence>
<comment type="subcellular location">
    <subcellularLocation>
        <location evidence="1">Cell inner membrane</location>
        <topology evidence="1">Single-pass membrane protein</topology>
    </subcellularLocation>
</comment>
<evidence type="ECO:0000256" key="5">
    <source>
        <dbReference type="ARBA" id="ARBA00022519"/>
    </source>
</evidence>
<accession>A0ABW8JQ83</accession>
<keyword evidence="13" id="KW-1185">Reference proteome</keyword>
<organism evidence="12 13">
    <name type="scientific">Dyella ginsengisoli</name>
    <dbReference type="NCBI Taxonomy" id="363848"/>
    <lineage>
        <taxon>Bacteria</taxon>
        <taxon>Pseudomonadati</taxon>
        <taxon>Pseudomonadota</taxon>
        <taxon>Gammaproteobacteria</taxon>
        <taxon>Lysobacterales</taxon>
        <taxon>Rhodanobacteraceae</taxon>
        <taxon>Dyella</taxon>
    </lineage>
</organism>
<dbReference type="SUPFAM" id="SSF54523">
    <property type="entry name" value="Pili subunits"/>
    <property type="match status" value="1"/>
</dbReference>
<comment type="similarity">
    <text evidence="9">Belongs to the GSP H family.</text>
</comment>
<keyword evidence="4" id="KW-0488">Methylation</keyword>
<comment type="caution">
    <text evidence="12">The sequence shown here is derived from an EMBL/GenBank/DDBJ whole genome shotgun (WGS) entry which is preliminary data.</text>
</comment>
<evidence type="ECO:0000256" key="3">
    <source>
        <dbReference type="ARBA" id="ARBA00022475"/>
    </source>
</evidence>
<dbReference type="InterPro" id="IPR045584">
    <property type="entry name" value="Pilin-like"/>
</dbReference>
<protein>
    <recommendedName>
        <fullName evidence="2">Type II secretion system protein H</fullName>
    </recommendedName>
    <alternativeName>
        <fullName evidence="10">General secretion pathway protein H</fullName>
    </alternativeName>
</protein>
<gene>
    <name evidence="12" type="ORF">ISP17_04800</name>
</gene>
<dbReference type="InterPro" id="IPR022346">
    <property type="entry name" value="T2SS_GspH"/>
</dbReference>
<dbReference type="EMBL" id="JADIKM010000001">
    <property type="protein sequence ID" value="MFK2903272.1"/>
    <property type="molecule type" value="Genomic_DNA"/>
</dbReference>
<sequence length="164" mass="17033">MALAIVAVLVSIAAPSLGGLVSRNRLQSMQMDYIAGLQHAREAAITHGVPVVFCPSSDGVACQATSVWDQGWLIAEDRDADNQPDHQALYTGTASETQLHVRSSTGRYRVRFHPDGSAAGSNLTFTVCLAGRPGQALNVVVSNAGRVRGDTASAAQSAACAVDG</sequence>
<name>A0ABW8JQ83_9GAMM</name>
<dbReference type="Proteomes" id="UP001620460">
    <property type="component" value="Unassembled WGS sequence"/>
</dbReference>
<dbReference type="Pfam" id="PF12019">
    <property type="entry name" value="GspH"/>
    <property type="match status" value="1"/>
</dbReference>
<keyword evidence="5" id="KW-0997">Cell inner membrane</keyword>
<evidence type="ECO:0000256" key="8">
    <source>
        <dbReference type="ARBA" id="ARBA00023136"/>
    </source>
</evidence>